<sequence>MQVNIQTLHHSEDEFGTITVLDDGECRILAFAPNDEQSRCLKSAPHVLQYEYTQAMLLVLLFCQPKRVLILGLGGGSLVTALHRHIPGIHITAVELRATVIEVAQHFFQMPRSKRLQIIQQDADDFLNNAELRKVDVIFADLYHGDGVDHVQLRADFVARCAANLKEDGWLVMNCWTEQREDPLLRDALRTHFTDIRTVLTASKNWVILAGKVPDQQTTRALKNTAEHLSASLGFPLIRVLMRSRALGE</sequence>
<gene>
    <name evidence="2" type="ORF">SAMN05660964_02033</name>
</gene>
<dbReference type="Proteomes" id="UP000199397">
    <property type="component" value="Unassembled WGS sequence"/>
</dbReference>
<dbReference type="GO" id="GO:0008168">
    <property type="term" value="F:methyltransferase activity"/>
    <property type="evidence" value="ECO:0007669"/>
    <property type="project" value="UniProtKB-KW"/>
</dbReference>
<dbReference type="OrthoDB" id="117774at2"/>
<keyword evidence="2" id="KW-0489">Methyltransferase</keyword>
<keyword evidence="3" id="KW-1185">Reference proteome</keyword>
<dbReference type="PANTHER" id="PTHR43317:SF1">
    <property type="entry name" value="THERMOSPERMINE SYNTHASE ACAULIS5"/>
    <property type="match status" value="1"/>
</dbReference>
<dbReference type="RefSeq" id="WP_093068210.1">
    <property type="nucleotide sequence ID" value="NZ_FNQP01000010.1"/>
</dbReference>
<reference evidence="2 3" key="1">
    <citation type="submission" date="2016-10" db="EMBL/GenBank/DDBJ databases">
        <authorList>
            <person name="de Groot N.N."/>
        </authorList>
    </citation>
    <scope>NUCLEOTIDE SEQUENCE [LARGE SCALE GENOMIC DNA]</scope>
    <source>
        <strain evidence="2 3">DSM 21228</strain>
    </source>
</reference>
<organism evidence="2 3">
    <name type="scientific">Thiothrix caldifontis</name>
    <dbReference type="NCBI Taxonomy" id="525918"/>
    <lineage>
        <taxon>Bacteria</taxon>
        <taxon>Pseudomonadati</taxon>
        <taxon>Pseudomonadota</taxon>
        <taxon>Gammaproteobacteria</taxon>
        <taxon>Thiotrichales</taxon>
        <taxon>Thiotrichaceae</taxon>
        <taxon>Thiothrix</taxon>
    </lineage>
</organism>
<accession>A0A1H4CPV6</accession>
<dbReference type="PANTHER" id="PTHR43317">
    <property type="entry name" value="THERMOSPERMINE SYNTHASE ACAULIS5"/>
    <property type="match status" value="1"/>
</dbReference>
<dbReference type="Gene3D" id="3.40.50.150">
    <property type="entry name" value="Vaccinia Virus protein VP39"/>
    <property type="match status" value="1"/>
</dbReference>
<keyword evidence="1" id="KW-0620">Polyamine biosynthesis</keyword>
<evidence type="ECO:0000313" key="2">
    <source>
        <dbReference type="EMBL" id="SEA62441.1"/>
    </source>
</evidence>
<dbReference type="STRING" id="525918.SAMN05660964_02033"/>
<dbReference type="CDD" id="cd02440">
    <property type="entry name" value="AdoMet_MTases"/>
    <property type="match status" value="1"/>
</dbReference>
<keyword evidence="2" id="KW-0808">Transferase</keyword>
<dbReference type="Pfam" id="PF01564">
    <property type="entry name" value="Spermine_synth"/>
    <property type="match status" value="1"/>
</dbReference>
<dbReference type="InterPro" id="IPR029063">
    <property type="entry name" value="SAM-dependent_MTases_sf"/>
</dbReference>
<dbReference type="GO" id="GO:0032259">
    <property type="term" value="P:methylation"/>
    <property type="evidence" value="ECO:0007669"/>
    <property type="project" value="UniProtKB-KW"/>
</dbReference>
<evidence type="ECO:0000313" key="3">
    <source>
        <dbReference type="Proteomes" id="UP000199397"/>
    </source>
</evidence>
<dbReference type="AlphaFoldDB" id="A0A1H4CPV6"/>
<dbReference type="EMBL" id="FNQP01000010">
    <property type="protein sequence ID" value="SEA62441.1"/>
    <property type="molecule type" value="Genomic_DNA"/>
</dbReference>
<evidence type="ECO:0000256" key="1">
    <source>
        <dbReference type="ARBA" id="ARBA00023115"/>
    </source>
</evidence>
<proteinExistence type="predicted"/>
<protein>
    <submittedName>
        <fullName evidence="2">Methyltransferase domain-containing protein</fullName>
    </submittedName>
</protein>
<name>A0A1H4CPV6_9GAMM</name>
<dbReference type="GO" id="GO:0006596">
    <property type="term" value="P:polyamine biosynthetic process"/>
    <property type="evidence" value="ECO:0007669"/>
    <property type="project" value="UniProtKB-KW"/>
</dbReference>
<dbReference type="NCBIfam" id="NF037959">
    <property type="entry name" value="MFS_SpdSyn"/>
    <property type="match status" value="1"/>
</dbReference>
<dbReference type="SUPFAM" id="SSF53335">
    <property type="entry name" value="S-adenosyl-L-methionine-dependent methyltransferases"/>
    <property type="match status" value="1"/>
</dbReference>